<dbReference type="EMBL" id="CP165626">
    <property type="protein sequence ID" value="XDU98241.1"/>
    <property type="molecule type" value="Genomic_DNA"/>
</dbReference>
<dbReference type="SUPFAM" id="SSF159888">
    <property type="entry name" value="YdhG-like"/>
    <property type="match status" value="1"/>
</dbReference>
<evidence type="ECO:0000259" key="1">
    <source>
        <dbReference type="Pfam" id="PF08818"/>
    </source>
</evidence>
<name>A0AB39WAA0_9FLAO</name>
<gene>
    <name evidence="2" type="ORF">AB3G39_13785</name>
</gene>
<dbReference type="AlphaFoldDB" id="A0AB39WAA0"/>
<dbReference type="InterPro" id="IPR014922">
    <property type="entry name" value="YdhG-like"/>
</dbReference>
<sequence length="195" mass="22525">MDTSTPKKHTWDKNNNWTEELHLLKEILAQTELIETTKWGGPVYVLNNKNVIGIGGFKSYFGIWFFNGVFLKDEKKVLVNAQEGITKALRQWRFNSKEEVNDKEVLTYILEAIENEKKGKVIKATAKETLVSTELQLAIDSSSILAEAFQKFSLAKQREFHEYIEEAKREPTKLSRIEKITPMILANISLNDKYK</sequence>
<dbReference type="Gene3D" id="3.90.1150.200">
    <property type="match status" value="1"/>
</dbReference>
<reference evidence="2" key="1">
    <citation type="submission" date="2024-07" db="EMBL/GenBank/DDBJ databases">
        <authorList>
            <person name="Biller S.J."/>
        </authorList>
    </citation>
    <scope>NUCLEOTIDE SEQUENCE</scope>
    <source>
        <strain evidence="2">WC2416</strain>
    </source>
</reference>
<evidence type="ECO:0000313" key="2">
    <source>
        <dbReference type="EMBL" id="XDU98241.1"/>
    </source>
</evidence>
<proteinExistence type="predicted"/>
<accession>A0AB39WAA0</accession>
<dbReference type="RefSeq" id="WP_367768312.1">
    <property type="nucleotide sequence ID" value="NZ_CP165626.1"/>
</dbReference>
<feature type="domain" description="YdhG-like" evidence="1">
    <location>
        <begin position="19"/>
        <end position="113"/>
    </location>
</feature>
<dbReference type="Pfam" id="PF13376">
    <property type="entry name" value="OmdA"/>
    <property type="match status" value="1"/>
</dbReference>
<dbReference type="Pfam" id="PF08818">
    <property type="entry name" value="DUF1801"/>
    <property type="match status" value="1"/>
</dbReference>
<organism evidence="2">
    <name type="scientific">Flavobacterium sp. WC2416</name>
    <dbReference type="NCBI Taxonomy" id="3234141"/>
    <lineage>
        <taxon>Bacteria</taxon>
        <taxon>Pseudomonadati</taxon>
        <taxon>Bacteroidota</taxon>
        <taxon>Flavobacteriia</taxon>
        <taxon>Flavobacteriales</taxon>
        <taxon>Flavobacteriaceae</taxon>
        <taxon>Flavobacterium</taxon>
    </lineage>
</organism>
<protein>
    <submittedName>
        <fullName evidence="2">YdeI family protein</fullName>
    </submittedName>
</protein>